<dbReference type="Gene3D" id="3.40.50.2300">
    <property type="match status" value="2"/>
</dbReference>
<dbReference type="InterPro" id="IPR046335">
    <property type="entry name" value="LacI/GalR-like_sensor"/>
</dbReference>
<dbReference type="PANTHER" id="PTHR30146:SF153">
    <property type="entry name" value="LACTOSE OPERON REPRESSOR"/>
    <property type="match status" value="1"/>
</dbReference>
<dbReference type="PANTHER" id="PTHR30146">
    <property type="entry name" value="LACI-RELATED TRANSCRIPTIONAL REPRESSOR"/>
    <property type="match status" value="1"/>
</dbReference>
<evidence type="ECO:0000256" key="1">
    <source>
        <dbReference type="ARBA" id="ARBA00023015"/>
    </source>
</evidence>
<comment type="caution">
    <text evidence="6">The sequence shown here is derived from an EMBL/GenBank/DDBJ whole genome shotgun (WGS) entry which is preliminary data.</text>
</comment>
<keyword evidence="3" id="KW-0804">Transcription</keyword>
<name>A0A7V8RBP9_9SPHN</name>
<proteinExistence type="predicted"/>
<organism evidence="6 7">
    <name type="scientific">Sphingomonas ursincola</name>
    <dbReference type="NCBI Taxonomy" id="56361"/>
    <lineage>
        <taxon>Bacteria</taxon>
        <taxon>Pseudomonadati</taxon>
        <taxon>Pseudomonadota</taxon>
        <taxon>Alphaproteobacteria</taxon>
        <taxon>Sphingomonadales</taxon>
        <taxon>Sphingomonadaceae</taxon>
        <taxon>Sphingomonas</taxon>
    </lineage>
</organism>
<dbReference type="SUPFAM" id="SSF47413">
    <property type="entry name" value="lambda repressor-like DNA-binding domains"/>
    <property type="match status" value="1"/>
</dbReference>
<dbReference type="SMART" id="SM00354">
    <property type="entry name" value="HTH_LACI"/>
    <property type="match status" value="1"/>
</dbReference>
<dbReference type="Pfam" id="PF00356">
    <property type="entry name" value="LacI"/>
    <property type="match status" value="1"/>
</dbReference>
<feature type="region of interest" description="Disordered" evidence="4">
    <location>
        <begin position="1"/>
        <end position="26"/>
    </location>
</feature>
<dbReference type="GO" id="GO:0000976">
    <property type="term" value="F:transcription cis-regulatory region binding"/>
    <property type="evidence" value="ECO:0007669"/>
    <property type="project" value="TreeGrafter"/>
</dbReference>
<dbReference type="PROSITE" id="PS50932">
    <property type="entry name" value="HTH_LACI_2"/>
    <property type="match status" value="1"/>
</dbReference>
<protein>
    <submittedName>
        <fullName evidence="6">LacI family DNA-binding transcriptional regulator</fullName>
    </submittedName>
</protein>
<keyword evidence="1" id="KW-0805">Transcription regulation</keyword>
<dbReference type="PROSITE" id="PS00356">
    <property type="entry name" value="HTH_LACI_1"/>
    <property type="match status" value="1"/>
</dbReference>
<dbReference type="InterPro" id="IPR000843">
    <property type="entry name" value="HTH_LacI"/>
</dbReference>
<dbReference type="GO" id="GO:0003700">
    <property type="term" value="F:DNA-binding transcription factor activity"/>
    <property type="evidence" value="ECO:0007669"/>
    <property type="project" value="TreeGrafter"/>
</dbReference>
<dbReference type="Proteomes" id="UP000589292">
    <property type="component" value="Unassembled WGS sequence"/>
</dbReference>
<accession>A0A7V8RBP9</accession>
<evidence type="ECO:0000313" key="6">
    <source>
        <dbReference type="EMBL" id="MBA1373518.1"/>
    </source>
</evidence>
<sequence length="358" mass="38174">MNNGIQEEPRGRRARRRGGPGPTLADVARLAGVSPMTVSRVVNDSARITQASRDKVEQAIRDLGYVPNQAARSLAGARQHRLALVYENPSAAFLSELLLGCLEQAGECDAVLLLESFRADEEVTDLVARLQRHRVEGVLLPAPLCDDSTLVDGLAAGHLAVARIAATQAMAGALSVGMDDEAAARDMTSHLLALGHRRIGFIAGSDRFPMSARRRAGFCRALQQANLAADPAMIATGDYTFRSGMEAAQALLASANPPSAIFASNDDMAAGAMATAHRLGLEVPRALSICGFDDTAMARAVWPELTTVRQPVSNMAREATILLVRYLASPAEFASHDLPDLRLGHEIVVRASTTRHVT</sequence>
<dbReference type="AlphaFoldDB" id="A0A7V8RBP9"/>
<dbReference type="PRINTS" id="PR00036">
    <property type="entry name" value="HTHLACI"/>
</dbReference>
<dbReference type="Gene3D" id="1.10.260.40">
    <property type="entry name" value="lambda repressor-like DNA-binding domains"/>
    <property type="match status" value="1"/>
</dbReference>
<reference evidence="6 7" key="1">
    <citation type="journal article" date="1994" name="Int. J. Syst. Bacteriol.">
        <title>Phylogenetic positions of novel aerobic, bacteriochlorophyll a-containing bacteria and description of Roseococcus thiosulfatophilus gen. nov., sp. nov., Erythromicrobium ramosum gen. nov., sp. nov., and Erythrobacter litoralis sp. nov.</title>
        <authorList>
            <person name="Yurkov V."/>
            <person name="Stackebrandt E."/>
            <person name="Holmes A."/>
            <person name="Fuerst J.A."/>
            <person name="Hugenholtz P."/>
            <person name="Golecki J."/>
            <person name="Gad'on N."/>
            <person name="Gorlenko V.M."/>
            <person name="Kompantseva E.I."/>
            <person name="Drews G."/>
        </authorList>
    </citation>
    <scope>NUCLEOTIDE SEQUENCE [LARGE SCALE GENOMIC DNA]</scope>
    <source>
        <strain evidence="6 7">KR-99</strain>
    </source>
</reference>
<evidence type="ECO:0000256" key="3">
    <source>
        <dbReference type="ARBA" id="ARBA00023163"/>
    </source>
</evidence>
<dbReference type="SUPFAM" id="SSF53822">
    <property type="entry name" value="Periplasmic binding protein-like I"/>
    <property type="match status" value="1"/>
</dbReference>
<evidence type="ECO:0000256" key="4">
    <source>
        <dbReference type="SAM" id="MobiDB-lite"/>
    </source>
</evidence>
<dbReference type="InterPro" id="IPR010982">
    <property type="entry name" value="Lambda_DNA-bd_dom_sf"/>
</dbReference>
<dbReference type="RefSeq" id="WP_181266540.1">
    <property type="nucleotide sequence ID" value="NZ_BAAAGB010000002.1"/>
</dbReference>
<evidence type="ECO:0000259" key="5">
    <source>
        <dbReference type="PROSITE" id="PS50932"/>
    </source>
</evidence>
<keyword evidence="2 6" id="KW-0238">DNA-binding</keyword>
<dbReference type="Pfam" id="PF13377">
    <property type="entry name" value="Peripla_BP_3"/>
    <property type="match status" value="1"/>
</dbReference>
<evidence type="ECO:0000313" key="7">
    <source>
        <dbReference type="Proteomes" id="UP000589292"/>
    </source>
</evidence>
<evidence type="ECO:0000256" key="2">
    <source>
        <dbReference type="ARBA" id="ARBA00023125"/>
    </source>
</evidence>
<dbReference type="CDD" id="cd01545">
    <property type="entry name" value="PBP1_SalR"/>
    <property type="match status" value="1"/>
</dbReference>
<dbReference type="CDD" id="cd01392">
    <property type="entry name" value="HTH_LacI"/>
    <property type="match status" value="1"/>
</dbReference>
<dbReference type="EMBL" id="VDES01000001">
    <property type="protein sequence ID" value="MBA1373518.1"/>
    <property type="molecule type" value="Genomic_DNA"/>
</dbReference>
<gene>
    <name evidence="6" type="ORF">FG486_04155</name>
</gene>
<feature type="domain" description="HTH lacI-type" evidence="5">
    <location>
        <begin position="22"/>
        <end position="76"/>
    </location>
</feature>
<keyword evidence="7" id="KW-1185">Reference proteome</keyword>
<dbReference type="InterPro" id="IPR028082">
    <property type="entry name" value="Peripla_BP_I"/>
</dbReference>